<evidence type="ECO:0000313" key="3">
    <source>
        <dbReference type="EMBL" id="MCF4123190.1"/>
    </source>
</evidence>
<accession>A0AA41QGS2</accession>
<name>A0AA41QGS2_9MICO</name>
<feature type="domain" description="Activator of Hsp90 ATPase homologue 1/2-like C-terminal" evidence="2">
    <location>
        <begin position="15"/>
        <end position="140"/>
    </location>
</feature>
<dbReference type="InterPro" id="IPR023393">
    <property type="entry name" value="START-like_dom_sf"/>
</dbReference>
<proteinExistence type="inferred from homology"/>
<protein>
    <submittedName>
        <fullName evidence="3">SRPBCC domain-containing protein</fullName>
    </submittedName>
</protein>
<comment type="caution">
    <text evidence="3">The sequence shown here is derived from an EMBL/GenBank/DDBJ whole genome shotgun (WGS) entry which is preliminary data.</text>
</comment>
<keyword evidence="4" id="KW-1185">Reference proteome</keyword>
<dbReference type="AlphaFoldDB" id="A0AA41QGS2"/>
<organism evidence="3 4">
    <name type="scientific">Antribacter soli</name>
    <dbReference type="NCBI Taxonomy" id="2910976"/>
    <lineage>
        <taxon>Bacteria</taxon>
        <taxon>Bacillati</taxon>
        <taxon>Actinomycetota</taxon>
        <taxon>Actinomycetes</taxon>
        <taxon>Micrococcales</taxon>
        <taxon>Promicromonosporaceae</taxon>
        <taxon>Antribacter</taxon>
    </lineage>
</organism>
<dbReference type="InterPro" id="IPR013538">
    <property type="entry name" value="ASHA1/2-like_C"/>
</dbReference>
<evidence type="ECO:0000259" key="2">
    <source>
        <dbReference type="Pfam" id="PF08327"/>
    </source>
</evidence>
<gene>
    <name evidence="3" type="ORF">L1785_19660</name>
</gene>
<comment type="similarity">
    <text evidence="1">Belongs to the AHA1 family.</text>
</comment>
<dbReference type="SUPFAM" id="SSF55961">
    <property type="entry name" value="Bet v1-like"/>
    <property type="match status" value="1"/>
</dbReference>
<evidence type="ECO:0000313" key="4">
    <source>
        <dbReference type="Proteomes" id="UP001165405"/>
    </source>
</evidence>
<dbReference type="EMBL" id="JAKGSG010000055">
    <property type="protein sequence ID" value="MCF4123190.1"/>
    <property type="molecule type" value="Genomic_DNA"/>
</dbReference>
<dbReference type="RefSeq" id="WP_236091002.1">
    <property type="nucleotide sequence ID" value="NZ_JAKGSG010000055.1"/>
</dbReference>
<evidence type="ECO:0000256" key="1">
    <source>
        <dbReference type="ARBA" id="ARBA00006817"/>
    </source>
</evidence>
<reference evidence="3" key="1">
    <citation type="submission" date="2022-01" db="EMBL/GenBank/DDBJ databases">
        <title>Antribacter sp. nov., isolated from Guizhou of China.</title>
        <authorList>
            <person name="Chengliang C."/>
            <person name="Ya Z."/>
        </authorList>
    </citation>
    <scope>NUCLEOTIDE SEQUENCE</scope>
    <source>
        <strain evidence="3">KLBMP 9083</strain>
    </source>
</reference>
<sequence length="143" mass="15857">MTEAYVATAAITIEAAPDRVWSVLTDPDAIKEFMFGTEVSTDWTVGGPITWQGVWEGKSYQDKGTILEFEPGRRLVHTHLSGLSAQDDTPENYHTLTWTLEGDAGTTRLTLSQDNNATIEEAEHSKAMWESLVKSVKEIAERA</sequence>
<dbReference type="Proteomes" id="UP001165405">
    <property type="component" value="Unassembled WGS sequence"/>
</dbReference>
<dbReference type="Pfam" id="PF08327">
    <property type="entry name" value="AHSA1"/>
    <property type="match status" value="1"/>
</dbReference>
<dbReference type="Gene3D" id="3.30.530.20">
    <property type="match status" value="1"/>
</dbReference>